<feature type="non-terminal residue" evidence="1">
    <location>
        <position position="78"/>
    </location>
</feature>
<accession>C5KME8</accession>
<gene>
    <name evidence="1" type="ORF">Pmar_PMAR009791</name>
</gene>
<proteinExistence type="predicted"/>
<evidence type="ECO:0000313" key="1">
    <source>
        <dbReference type="EMBL" id="EER14345.1"/>
    </source>
</evidence>
<reference evidence="1 2" key="1">
    <citation type="submission" date="2008-07" db="EMBL/GenBank/DDBJ databases">
        <authorList>
            <person name="El-Sayed N."/>
            <person name="Caler E."/>
            <person name="Inman J."/>
            <person name="Amedeo P."/>
            <person name="Hass B."/>
            <person name="Wortman J."/>
        </authorList>
    </citation>
    <scope>NUCLEOTIDE SEQUENCE [LARGE SCALE GENOMIC DNA]</scope>
    <source>
        <strain evidence="2">ATCC 50983 / TXsc</strain>
    </source>
</reference>
<name>C5KME8_PERM5</name>
<dbReference type="AlphaFoldDB" id="C5KME8"/>
<dbReference type="EMBL" id="GG674385">
    <property type="protein sequence ID" value="EER14345.1"/>
    <property type="molecule type" value="Genomic_DNA"/>
</dbReference>
<dbReference type="OrthoDB" id="10617342at2759"/>
<evidence type="ECO:0000313" key="2">
    <source>
        <dbReference type="Proteomes" id="UP000007800"/>
    </source>
</evidence>
<organism evidence="2">
    <name type="scientific">Perkinsus marinus (strain ATCC 50983 / TXsc)</name>
    <dbReference type="NCBI Taxonomy" id="423536"/>
    <lineage>
        <taxon>Eukaryota</taxon>
        <taxon>Sar</taxon>
        <taxon>Alveolata</taxon>
        <taxon>Perkinsozoa</taxon>
        <taxon>Perkinsea</taxon>
        <taxon>Perkinsida</taxon>
        <taxon>Perkinsidae</taxon>
        <taxon>Perkinsus</taxon>
    </lineage>
</organism>
<keyword evidence="2" id="KW-1185">Reference proteome</keyword>
<dbReference type="Proteomes" id="UP000007800">
    <property type="component" value="Unassembled WGS sequence"/>
</dbReference>
<dbReference type="RefSeq" id="XP_002782550.1">
    <property type="nucleotide sequence ID" value="XM_002782504.1"/>
</dbReference>
<protein>
    <submittedName>
        <fullName evidence="1">Uncharacterized protein</fullName>
    </submittedName>
</protein>
<dbReference type="InParanoid" id="C5KME8"/>
<dbReference type="GeneID" id="9044535"/>
<sequence length="78" mass="9032">MFCDVHAHPLRHPCRDTELRLKGAMTLPEASSDEVRHEDFDDRIMLGLLMHVLNVARTINEGLKRRRWGRIPGTTGRE</sequence>